<name>A0A0K8MEM7_9PROT</name>
<accession>A0A0K8MEM7</accession>
<keyword evidence="2" id="KW-1185">Reference proteome</keyword>
<comment type="caution">
    <text evidence="1">The sequence shown here is derived from an EMBL/GenBank/DDBJ whole genome shotgun (WGS) entry which is preliminary data.</text>
</comment>
<evidence type="ECO:0000313" key="2">
    <source>
        <dbReference type="Proteomes" id="UP000036771"/>
    </source>
</evidence>
<organism evidence="1 2">
    <name type="scientific">Caedimonas varicaedens</name>
    <dbReference type="NCBI Taxonomy" id="1629334"/>
    <lineage>
        <taxon>Bacteria</taxon>
        <taxon>Pseudomonadati</taxon>
        <taxon>Pseudomonadota</taxon>
        <taxon>Alphaproteobacteria</taxon>
        <taxon>Holosporales</taxon>
        <taxon>Caedimonadaceae</taxon>
        <taxon>Caedimonas</taxon>
    </lineage>
</organism>
<sequence>MSDQELRLKCLELAVQMDSRYPVGEARNFYDFVKNLDRPKEIETIQG</sequence>
<protein>
    <submittedName>
        <fullName evidence="1">Uncharacterized protein</fullName>
    </submittedName>
</protein>
<dbReference type="EMBL" id="BBVC01000107">
    <property type="protein sequence ID" value="GAO98960.1"/>
    <property type="molecule type" value="Genomic_DNA"/>
</dbReference>
<gene>
    <name evidence="1" type="ORF">Cva_01630</name>
</gene>
<evidence type="ECO:0000313" key="1">
    <source>
        <dbReference type="EMBL" id="GAO98960.1"/>
    </source>
</evidence>
<reference evidence="1 2" key="1">
    <citation type="submission" date="2015-03" db="EMBL/GenBank/DDBJ databases">
        <title>Caedibacter varicaedens, whole genome shotgun sequence.</title>
        <authorList>
            <person name="Suzuki H."/>
            <person name="Dapper A.L."/>
            <person name="Gibson A.K."/>
            <person name="Jackson C."/>
            <person name="Lee H."/>
            <person name="Pejaver V.R."/>
            <person name="Doak T."/>
            <person name="Lynch M."/>
        </authorList>
    </citation>
    <scope>NUCLEOTIDE SEQUENCE [LARGE SCALE GENOMIC DNA]</scope>
</reference>
<dbReference type="Proteomes" id="UP000036771">
    <property type="component" value="Unassembled WGS sequence"/>
</dbReference>
<dbReference type="AlphaFoldDB" id="A0A0K8MEM7"/>
<proteinExistence type="predicted"/>